<gene>
    <name evidence="2" type="ORF">MEUPH1_LOCUS13985</name>
</gene>
<accession>A0AAV0WS37</accession>
<evidence type="ECO:0000313" key="3">
    <source>
        <dbReference type="Proteomes" id="UP001160148"/>
    </source>
</evidence>
<evidence type="ECO:0000259" key="1">
    <source>
        <dbReference type="Pfam" id="PF13976"/>
    </source>
</evidence>
<dbReference type="Pfam" id="PF13976">
    <property type="entry name" value="gag_pre-integrs"/>
    <property type="match status" value="1"/>
</dbReference>
<dbReference type="InterPro" id="IPR025724">
    <property type="entry name" value="GAG-pre-integrase_dom"/>
</dbReference>
<dbReference type="EMBL" id="CARXXK010000002">
    <property type="protein sequence ID" value="CAI6358476.1"/>
    <property type="molecule type" value="Genomic_DNA"/>
</dbReference>
<reference evidence="2 3" key="1">
    <citation type="submission" date="2023-01" db="EMBL/GenBank/DDBJ databases">
        <authorList>
            <person name="Whitehead M."/>
        </authorList>
    </citation>
    <scope>NUCLEOTIDE SEQUENCE [LARGE SCALE GENOMIC DNA]</scope>
</reference>
<proteinExistence type="predicted"/>
<dbReference type="Proteomes" id="UP001160148">
    <property type="component" value="Unassembled WGS sequence"/>
</dbReference>
<organism evidence="2 3">
    <name type="scientific">Macrosiphum euphorbiae</name>
    <name type="common">potato aphid</name>
    <dbReference type="NCBI Taxonomy" id="13131"/>
    <lineage>
        <taxon>Eukaryota</taxon>
        <taxon>Metazoa</taxon>
        <taxon>Ecdysozoa</taxon>
        <taxon>Arthropoda</taxon>
        <taxon>Hexapoda</taxon>
        <taxon>Insecta</taxon>
        <taxon>Pterygota</taxon>
        <taxon>Neoptera</taxon>
        <taxon>Paraneoptera</taxon>
        <taxon>Hemiptera</taxon>
        <taxon>Sternorrhyncha</taxon>
        <taxon>Aphidomorpha</taxon>
        <taxon>Aphidoidea</taxon>
        <taxon>Aphididae</taxon>
        <taxon>Macrosiphini</taxon>
        <taxon>Macrosiphum</taxon>
    </lineage>
</organism>
<dbReference type="AlphaFoldDB" id="A0AAV0WS37"/>
<name>A0AAV0WS37_9HEMI</name>
<keyword evidence="3" id="KW-1185">Reference proteome</keyword>
<feature type="domain" description="GAG-pre-integrase" evidence="1">
    <location>
        <begin position="40"/>
        <end position="92"/>
    </location>
</feature>
<protein>
    <recommendedName>
        <fullName evidence="1">GAG-pre-integrase domain-containing protein</fullName>
    </recommendedName>
</protein>
<evidence type="ECO:0000313" key="2">
    <source>
        <dbReference type="EMBL" id="CAI6358476.1"/>
    </source>
</evidence>
<sequence length="95" mass="11124">MVTDSDGCIFKKDNRIVAIGAHENKMFSMLLRTRPLQQADQANVAIKNFTLLQWHEMLSHQNVQYVRSYLKHVWIPFTDTKNKFFCEACIYGNLT</sequence>
<comment type="caution">
    <text evidence="2">The sequence shown here is derived from an EMBL/GenBank/DDBJ whole genome shotgun (WGS) entry which is preliminary data.</text>
</comment>